<dbReference type="SUPFAM" id="SSF51366">
    <property type="entry name" value="Ribulose-phoshate binding barrel"/>
    <property type="match status" value="1"/>
</dbReference>
<accession>W2THM6</accession>
<dbReference type="EMBL" id="KI658997">
    <property type="protein sequence ID" value="ETN80686.1"/>
    <property type="molecule type" value="Genomic_DNA"/>
</dbReference>
<evidence type="ECO:0000256" key="1">
    <source>
        <dbReference type="ARBA" id="ARBA00006007"/>
    </source>
</evidence>
<dbReference type="GeneID" id="25349037"/>
<organism evidence="2 3">
    <name type="scientific">Necator americanus</name>
    <name type="common">Human hookworm</name>
    <dbReference type="NCBI Taxonomy" id="51031"/>
    <lineage>
        <taxon>Eukaryota</taxon>
        <taxon>Metazoa</taxon>
        <taxon>Ecdysozoa</taxon>
        <taxon>Nematoda</taxon>
        <taxon>Chromadorea</taxon>
        <taxon>Rhabditida</taxon>
        <taxon>Rhabditina</taxon>
        <taxon>Rhabditomorpha</taxon>
        <taxon>Strongyloidea</taxon>
        <taxon>Ancylostomatidae</taxon>
        <taxon>Bunostominae</taxon>
        <taxon>Necator</taxon>
    </lineage>
</organism>
<dbReference type="PANTHER" id="PTHR21381">
    <property type="entry name" value="ZGC:162297"/>
    <property type="match status" value="1"/>
</dbReference>
<gene>
    <name evidence="2" type="ORF">NECAME_09008</name>
</gene>
<evidence type="ECO:0000313" key="3">
    <source>
        <dbReference type="Proteomes" id="UP000053676"/>
    </source>
</evidence>
<dbReference type="OrthoDB" id="10045006at2759"/>
<dbReference type="NCBIfam" id="TIGR00259">
    <property type="entry name" value="thylakoid_BtpA"/>
    <property type="match status" value="1"/>
</dbReference>
<dbReference type="STRING" id="51031.W2THM6"/>
<dbReference type="PANTHER" id="PTHR21381:SF3">
    <property type="entry name" value="SGC REGION PROTEIN SGCQ-RELATED"/>
    <property type="match status" value="1"/>
</dbReference>
<dbReference type="OMA" id="ENFFDAP"/>
<dbReference type="PIRSF" id="PIRSF005956">
    <property type="entry name" value="BtpA"/>
    <property type="match status" value="1"/>
</dbReference>
<proteinExistence type="inferred from homology"/>
<dbReference type="Proteomes" id="UP000053676">
    <property type="component" value="Unassembled WGS sequence"/>
</dbReference>
<dbReference type="InterPro" id="IPR005137">
    <property type="entry name" value="BtpA"/>
</dbReference>
<name>W2THM6_NECAM</name>
<keyword evidence="3" id="KW-1185">Reference proteome</keyword>
<reference evidence="3" key="1">
    <citation type="journal article" date="2014" name="Nat. Genet.">
        <title>Genome of the human hookworm Necator americanus.</title>
        <authorList>
            <person name="Tang Y.T."/>
            <person name="Gao X."/>
            <person name="Rosa B.A."/>
            <person name="Abubucker S."/>
            <person name="Hallsworth-Pepin K."/>
            <person name="Martin J."/>
            <person name="Tyagi R."/>
            <person name="Heizer E."/>
            <person name="Zhang X."/>
            <person name="Bhonagiri-Palsikar V."/>
            <person name="Minx P."/>
            <person name="Warren W.C."/>
            <person name="Wang Q."/>
            <person name="Zhan B."/>
            <person name="Hotez P.J."/>
            <person name="Sternberg P.W."/>
            <person name="Dougall A."/>
            <person name="Gaze S.T."/>
            <person name="Mulvenna J."/>
            <person name="Sotillo J."/>
            <person name="Ranganathan S."/>
            <person name="Rabelo E.M."/>
            <person name="Wilson R.K."/>
            <person name="Felgner P.L."/>
            <person name="Bethony J."/>
            <person name="Hawdon J.M."/>
            <person name="Gasser R.B."/>
            <person name="Loukas A."/>
            <person name="Mitreva M."/>
        </authorList>
    </citation>
    <scope>NUCLEOTIDE SEQUENCE [LARGE SCALE GENOMIC DNA]</scope>
</reference>
<dbReference type="Pfam" id="PF03437">
    <property type="entry name" value="BtpA"/>
    <property type="match status" value="1"/>
</dbReference>
<sequence length="281" mass="30714">MKKAVRVVKECARPFIFGMVHVPALPGTPLNKMSMPEILQIVRKETEIYANAAVDGIIVENMHDIPYVKPPIGPEITSAMSLACRTVTETLGKKREQMLLGVQILAGANKEALASLYIISSSGFDLIRAECFVFSHVADEGWMDGCAGELLRYSRTIGADSVAIITDVKKKHSSHAVTADLSIGDVAEAAQFFMADGVIVTGRCTGHEADVSDIQEIRSACSLPIFVGSGVTVSNVHQFGNADALIVGSHFKKDGKWHNELEPQRVFQFMERVRTHKWCQT</sequence>
<evidence type="ECO:0000313" key="2">
    <source>
        <dbReference type="EMBL" id="ETN80686.1"/>
    </source>
</evidence>
<comment type="similarity">
    <text evidence="1">Belongs to the BtpA family.</text>
</comment>
<protein>
    <submittedName>
        <fullName evidence="2">Membrane complex biogenesis protein, BtpA family</fullName>
    </submittedName>
</protein>
<dbReference type="CTD" id="25349037"/>
<dbReference type="AlphaFoldDB" id="W2THM6"/>
<dbReference type="KEGG" id="nai:NECAME_09008"/>
<dbReference type="InterPro" id="IPR011060">
    <property type="entry name" value="RibuloseP-bd_barrel"/>
</dbReference>